<accession>A0A8S5UDC3</accession>
<name>A0A8S5UDC3_9CAUD</name>
<proteinExistence type="predicted"/>
<sequence>MNAKYLDMMNAEELEDYAQILGFTTKAAKTKAAKVQLIETKRSESAEVEIFGIKFVIPKKKFHDMKISELLSKPNRTDDDFVEAIRMLLGDEQYETIYEAVRDEDGTVDIDGLVLVYKRLFQNEALKNF</sequence>
<dbReference type="EMBL" id="BK016067">
    <property type="protein sequence ID" value="DAF92473.1"/>
    <property type="molecule type" value="Genomic_DNA"/>
</dbReference>
<reference evidence="1" key="1">
    <citation type="journal article" date="2021" name="Proc. Natl. Acad. Sci. U.S.A.">
        <title>A Catalog of Tens of Thousands of Viruses from Human Metagenomes Reveals Hidden Associations with Chronic Diseases.</title>
        <authorList>
            <person name="Tisza M.J."/>
            <person name="Buck C.B."/>
        </authorList>
    </citation>
    <scope>NUCLEOTIDE SEQUENCE</scope>
    <source>
        <strain evidence="1">Ctkhg5</strain>
    </source>
</reference>
<evidence type="ECO:0000313" key="1">
    <source>
        <dbReference type="EMBL" id="DAF92473.1"/>
    </source>
</evidence>
<protein>
    <submittedName>
        <fullName evidence="1">Uncharacterized protein</fullName>
    </submittedName>
</protein>
<organism evidence="1">
    <name type="scientific">Siphoviridae sp. ctkhg5</name>
    <dbReference type="NCBI Taxonomy" id="2825643"/>
    <lineage>
        <taxon>Viruses</taxon>
        <taxon>Duplodnaviria</taxon>
        <taxon>Heunggongvirae</taxon>
        <taxon>Uroviricota</taxon>
        <taxon>Caudoviricetes</taxon>
    </lineage>
</organism>